<evidence type="ECO:0000256" key="2">
    <source>
        <dbReference type="ARBA" id="ARBA00022723"/>
    </source>
</evidence>
<evidence type="ECO:0000313" key="7">
    <source>
        <dbReference type="Proteomes" id="UP000595197"/>
    </source>
</evidence>
<evidence type="ECO:0000256" key="4">
    <source>
        <dbReference type="ARBA" id="ARBA00022833"/>
    </source>
</evidence>
<name>A0ABX7B5D9_9PROT</name>
<protein>
    <submittedName>
        <fullName evidence="6">Creatininase family protein</fullName>
    </submittedName>
</protein>
<accession>A0ABX7B5D9</accession>
<dbReference type="PANTHER" id="PTHR35005">
    <property type="entry name" value="3-DEHYDRO-SCYLLO-INOSOSE HYDROLASE"/>
    <property type="match status" value="1"/>
</dbReference>
<keyword evidence="2" id="KW-0479">Metal-binding</keyword>
<comment type="similarity">
    <text evidence="5">Belongs to the creatininase superfamily.</text>
</comment>
<dbReference type="SUPFAM" id="SSF102215">
    <property type="entry name" value="Creatininase"/>
    <property type="match status" value="1"/>
</dbReference>
<keyword evidence="4" id="KW-0862">Zinc</keyword>
<evidence type="ECO:0000256" key="3">
    <source>
        <dbReference type="ARBA" id="ARBA00022801"/>
    </source>
</evidence>
<evidence type="ECO:0000256" key="5">
    <source>
        <dbReference type="ARBA" id="ARBA00024029"/>
    </source>
</evidence>
<dbReference type="Pfam" id="PF02633">
    <property type="entry name" value="Creatininase"/>
    <property type="match status" value="1"/>
</dbReference>
<dbReference type="EMBL" id="CP067420">
    <property type="protein sequence ID" value="QQP89575.1"/>
    <property type="molecule type" value="Genomic_DNA"/>
</dbReference>
<evidence type="ECO:0000313" key="6">
    <source>
        <dbReference type="EMBL" id="QQP89575.1"/>
    </source>
</evidence>
<evidence type="ECO:0000256" key="1">
    <source>
        <dbReference type="ARBA" id="ARBA00001947"/>
    </source>
</evidence>
<dbReference type="InterPro" id="IPR024087">
    <property type="entry name" value="Creatininase-like_sf"/>
</dbReference>
<keyword evidence="7" id="KW-1185">Reference proteome</keyword>
<dbReference type="Proteomes" id="UP000595197">
    <property type="component" value="Chromosome"/>
</dbReference>
<reference evidence="6" key="1">
    <citation type="submission" date="2021-02" db="EMBL/GenBank/DDBJ databases">
        <title>Skermanella TT6 skin isolate.</title>
        <authorList>
            <person name="Lee K."/>
            <person name="Ganzorig M."/>
        </authorList>
    </citation>
    <scope>NUCLEOTIDE SEQUENCE</scope>
    <source>
        <strain evidence="6">TT6</strain>
    </source>
</reference>
<dbReference type="InterPro" id="IPR003785">
    <property type="entry name" value="Creatininase/forma_Hydrolase"/>
</dbReference>
<gene>
    <name evidence="6" type="ORF">IGS68_27010</name>
</gene>
<dbReference type="PANTHER" id="PTHR35005:SF1">
    <property type="entry name" value="2-AMINO-5-FORMYLAMINO-6-RIBOSYLAMINOPYRIMIDIN-4(3H)-ONE 5'-MONOPHOSPHATE DEFORMYLASE"/>
    <property type="match status" value="1"/>
</dbReference>
<sequence length="248" mass="26895">MRLQLSTWPEVETYLKTSKGIIIPIGSTEQHGPNGLIGTDALCAEEIALGVGAAAGALVGPTIGVGMAVHHMEFPGTMTLRPSTLVLVIRDYVTALAEHGFERFLFINGHGGNIATVRAAFNEVYAELRAARGASAPEVRCRVISWWENEGVYGLSKELFGSSEGSHATPSEVSVMQYLYPDHIKEAPLDPPVAPSSQFYDARDYRRRFPDGRIGSNPGLSRPEHGKRLYDAAVAALADKYRNFVGEP</sequence>
<proteinExistence type="inferred from homology"/>
<organism evidence="6 7">
    <name type="scientific">Skermanella cutis</name>
    <dbReference type="NCBI Taxonomy" id="2775420"/>
    <lineage>
        <taxon>Bacteria</taxon>
        <taxon>Pseudomonadati</taxon>
        <taxon>Pseudomonadota</taxon>
        <taxon>Alphaproteobacteria</taxon>
        <taxon>Rhodospirillales</taxon>
        <taxon>Azospirillaceae</taxon>
        <taxon>Skermanella</taxon>
    </lineage>
</organism>
<dbReference type="Gene3D" id="3.40.50.10310">
    <property type="entry name" value="Creatininase"/>
    <property type="match status" value="1"/>
</dbReference>
<keyword evidence="3" id="KW-0378">Hydrolase</keyword>
<comment type="cofactor">
    <cofactor evidence="1">
        <name>Zn(2+)</name>
        <dbReference type="ChEBI" id="CHEBI:29105"/>
    </cofactor>
</comment>
<dbReference type="RefSeq" id="WP_201075941.1">
    <property type="nucleotide sequence ID" value="NZ_CP067420.1"/>
</dbReference>